<proteinExistence type="predicted"/>
<dbReference type="Pfam" id="PF13855">
    <property type="entry name" value="LRR_8"/>
    <property type="match status" value="1"/>
</dbReference>
<keyword evidence="3" id="KW-1185">Reference proteome</keyword>
<accession>A0AA38SME2</accession>
<keyword evidence="1" id="KW-0812">Transmembrane</keyword>
<reference evidence="2" key="1">
    <citation type="submission" date="2023-03" db="EMBL/GenBank/DDBJ databases">
        <title>Chromosome-scale reference genome and RAD-based genetic map of yellow starthistle (Centaurea solstitialis) reveal putative structural variation and QTLs associated with invader traits.</title>
        <authorList>
            <person name="Reatini B."/>
            <person name="Cang F.A."/>
            <person name="Jiang Q."/>
            <person name="Mckibben M.T.W."/>
            <person name="Barker M.S."/>
            <person name="Rieseberg L.H."/>
            <person name="Dlugosch K.M."/>
        </authorList>
    </citation>
    <scope>NUCLEOTIDE SEQUENCE</scope>
    <source>
        <strain evidence="2">CAN-66</strain>
        <tissue evidence="2">Leaf</tissue>
    </source>
</reference>
<dbReference type="PANTHER" id="PTHR48065:SF23">
    <property type="entry name" value="LEUCINE-RICH REPEAT-CONTAINING N-TERMINAL PLANT-TYPE DOMAIN-CONTAINING PROTEIN"/>
    <property type="match status" value="1"/>
</dbReference>
<dbReference type="Proteomes" id="UP001172457">
    <property type="component" value="Unassembled WGS sequence"/>
</dbReference>
<name>A0AA38SME2_9ASTR</name>
<dbReference type="InterPro" id="IPR001611">
    <property type="entry name" value="Leu-rich_rpt"/>
</dbReference>
<dbReference type="EMBL" id="JARYMX010000132">
    <property type="protein sequence ID" value="KAJ9535767.1"/>
    <property type="molecule type" value="Genomic_DNA"/>
</dbReference>
<dbReference type="SUPFAM" id="SSF52058">
    <property type="entry name" value="L domain-like"/>
    <property type="match status" value="1"/>
</dbReference>
<dbReference type="Pfam" id="PF00560">
    <property type="entry name" value="LRR_1"/>
    <property type="match status" value="1"/>
</dbReference>
<protein>
    <submittedName>
        <fullName evidence="2">Uncharacterized protein</fullName>
    </submittedName>
</protein>
<dbReference type="PRINTS" id="PR00019">
    <property type="entry name" value="LEURICHRPT"/>
</dbReference>
<feature type="transmembrane region" description="Helical" evidence="1">
    <location>
        <begin position="232"/>
        <end position="258"/>
    </location>
</feature>
<dbReference type="AlphaFoldDB" id="A0AA38SME2"/>
<keyword evidence="1" id="KW-0472">Membrane</keyword>
<keyword evidence="1" id="KW-1133">Transmembrane helix</keyword>
<organism evidence="2 3">
    <name type="scientific">Centaurea solstitialis</name>
    <name type="common">yellow star-thistle</name>
    <dbReference type="NCBI Taxonomy" id="347529"/>
    <lineage>
        <taxon>Eukaryota</taxon>
        <taxon>Viridiplantae</taxon>
        <taxon>Streptophyta</taxon>
        <taxon>Embryophyta</taxon>
        <taxon>Tracheophyta</taxon>
        <taxon>Spermatophyta</taxon>
        <taxon>Magnoliopsida</taxon>
        <taxon>eudicotyledons</taxon>
        <taxon>Gunneridae</taxon>
        <taxon>Pentapetalae</taxon>
        <taxon>asterids</taxon>
        <taxon>campanulids</taxon>
        <taxon>Asterales</taxon>
        <taxon>Asteraceae</taxon>
        <taxon>Carduoideae</taxon>
        <taxon>Cardueae</taxon>
        <taxon>Centaureinae</taxon>
        <taxon>Centaurea</taxon>
    </lineage>
</organism>
<evidence type="ECO:0000256" key="1">
    <source>
        <dbReference type="SAM" id="Phobius"/>
    </source>
</evidence>
<comment type="caution">
    <text evidence="2">The sequence shown here is derived from an EMBL/GenBank/DDBJ whole genome shotgun (WGS) entry which is preliminary data.</text>
</comment>
<dbReference type="InterPro" id="IPR032675">
    <property type="entry name" value="LRR_dom_sf"/>
</dbReference>
<dbReference type="Gene3D" id="3.80.10.10">
    <property type="entry name" value="Ribonuclease Inhibitor"/>
    <property type="match status" value="2"/>
</dbReference>
<evidence type="ECO:0000313" key="3">
    <source>
        <dbReference type="Proteomes" id="UP001172457"/>
    </source>
</evidence>
<sequence>MISGHLPWNLTKFVSLQHLDLHDNNFYRIFPRCSSSKPISSSLVLRNNFFEGFIPTTISNFSNLQILDLTGEKPIGYISLEITNLTIMIEAPVHMSTSVFLHYFAYNGGNQMYFDIEDLCSTFQTTTSRTHSLLSFGNLKGIESLDLSHNKISGSIPKSLEKLDGLGILDVSNNRLTGKIPMGGHMSTMNGLRYFANNSGLCGMQINIHAKGDIPPPLEGREEDEDDENLSWIFWGGTWFGFFPIGFFPSILIIGLLFEFSSAFQSMSLGKSVPENCHKWNHHKAVKKGLVKDVGQEKSIHLLIR</sequence>
<evidence type="ECO:0000313" key="2">
    <source>
        <dbReference type="EMBL" id="KAJ9535767.1"/>
    </source>
</evidence>
<gene>
    <name evidence="2" type="ORF">OSB04_un001081</name>
</gene>
<dbReference type="PANTHER" id="PTHR48065">
    <property type="entry name" value="OS10G0469600 PROTEIN"/>
    <property type="match status" value="1"/>
</dbReference>